<dbReference type="SUPFAM" id="SSF53597">
    <property type="entry name" value="Dihydrofolate reductase-like"/>
    <property type="match status" value="1"/>
</dbReference>
<accession>A0AAD4ENV0</accession>
<comment type="caution">
    <text evidence="1">The sequence shown here is derived from an EMBL/GenBank/DDBJ whole genome shotgun (WGS) entry which is preliminary data.</text>
</comment>
<dbReference type="Gene3D" id="3.40.430.10">
    <property type="entry name" value="Dihydrofolate Reductase, subunit A"/>
    <property type="match status" value="1"/>
</dbReference>
<protein>
    <recommendedName>
        <fullName evidence="3">Dihydrofolate reductase</fullName>
    </recommendedName>
</protein>
<reference evidence="1" key="1">
    <citation type="submission" date="2023-02" db="EMBL/GenBank/DDBJ databases">
        <authorList>
            <person name="Palmer J.M."/>
        </authorList>
    </citation>
    <scope>NUCLEOTIDE SEQUENCE</scope>
    <source>
        <strain evidence="1">FW57</strain>
    </source>
</reference>
<gene>
    <name evidence="1" type="ORF">NEMBOFW57_010904</name>
</gene>
<dbReference type="InterPro" id="IPR024072">
    <property type="entry name" value="DHFR-like_dom_sf"/>
</dbReference>
<keyword evidence="2" id="KW-1185">Reference proteome</keyword>
<dbReference type="AlphaFoldDB" id="A0AAD4ENV0"/>
<proteinExistence type="predicted"/>
<dbReference type="EMBL" id="JAHCVI010000006">
    <property type="protein sequence ID" value="KAG7284529.1"/>
    <property type="molecule type" value="Genomic_DNA"/>
</dbReference>
<evidence type="ECO:0000313" key="1">
    <source>
        <dbReference type="EMBL" id="KAG7284529.1"/>
    </source>
</evidence>
<dbReference type="Proteomes" id="UP001197093">
    <property type="component" value="Unassembled WGS sequence"/>
</dbReference>
<organism evidence="1 2">
    <name type="scientific">Staphylotrichum longicolle</name>
    <dbReference type="NCBI Taxonomy" id="669026"/>
    <lineage>
        <taxon>Eukaryota</taxon>
        <taxon>Fungi</taxon>
        <taxon>Dikarya</taxon>
        <taxon>Ascomycota</taxon>
        <taxon>Pezizomycotina</taxon>
        <taxon>Sordariomycetes</taxon>
        <taxon>Sordariomycetidae</taxon>
        <taxon>Sordariales</taxon>
        <taxon>Chaetomiaceae</taxon>
        <taxon>Staphylotrichum</taxon>
    </lineage>
</organism>
<evidence type="ECO:0000313" key="2">
    <source>
        <dbReference type="Proteomes" id="UP001197093"/>
    </source>
</evidence>
<sequence length="134" mass="14537">MSPAPTRRLLRYNLAPTLNGVIASDPSRSSDASISFPTLYASFSTFIMGRRTYETFLAMGTTGGDESENPLAGRPRESVVVFTRDEDKAREWEAQGGVTVVREGMVEFVRGLKEKEGEEGDIWLMGGGEVAGVG</sequence>
<name>A0AAD4ENV0_9PEZI</name>
<evidence type="ECO:0008006" key="3">
    <source>
        <dbReference type="Google" id="ProtNLM"/>
    </source>
</evidence>